<dbReference type="Gene3D" id="1.20.920.20">
    <property type="match status" value="1"/>
</dbReference>
<evidence type="ECO:0000256" key="15">
    <source>
        <dbReference type="SAM" id="MobiDB-lite"/>
    </source>
</evidence>
<dbReference type="Gene3D" id="1.20.920.30">
    <property type="match status" value="1"/>
</dbReference>
<dbReference type="Gene3D" id="1.20.1270.280">
    <property type="match status" value="1"/>
</dbReference>
<dbReference type="Gene3D" id="1.10.8.1220">
    <property type="match status" value="1"/>
</dbReference>
<dbReference type="FunFam" id="1.10.287.2620:FF:000002">
    <property type="entry name" value="Dynein heavy chain 2, axonemal"/>
    <property type="match status" value="1"/>
</dbReference>
<feature type="domain" description="AAA+ ATPase" evidence="16">
    <location>
        <begin position="2168"/>
        <end position="2304"/>
    </location>
</feature>
<evidence type="ECO:0000256" key="8">
    <source>
        <dbReference type="ARBA" id="ARBA00023017"/>
    </source>
</evidence>
<dbReference type="FunFam" id="3.40.50.300:FF:000320">
    <property type="entry name" value="Dynein, axonemal, heavy chain 5"/>
    <property type="match status" value="1"/>
</dbReference>
<dbReference type="Pfam" id="PF18198">
    <property type="entry name" value="AAA_lid_11"/>
    <property type="match status" value="1"/>
</dbReference>
<dbReference type="GO" id="GO:0005874">
    <property type="term" value="C:microtubule"/>
    <property type="evidence" value="ECO:0007669"/>
    <property type="project" value="UniProtKB-KW"/>
</dbReference>
<keyword evidence="13" id="KW-0966">Cell projection</keyword>
<dbReference type="FunFam" id="3.20.180.20:FF:000001">
    <property type="entry name" value="Dynein axonemal heavy chain 5"/>
    <property type="match status" value="1"/>
</dbReference>
<proteinExistence type="inferred from homology"/>
<accession>W6UWN3</accession>
<dbReference type="InterPro" id="IPR041466">
    <property type="entry name" value="Dynein_AAA5_ext"/>
</dbReference>
<dbReference type="Gene3D" id="1.20.140.100">
    <property type="entry name" value="Dynein heavy chain, N-terminal domain 2"/>
    <property type="match status" value="1"/>
</dbReference>
<dbReference type="Pfam" id="PF17857">
    <property type="entry name" value="AAA_lid_1"/>
    <property type="match status" value="1"/>
</dbReference>
<dbReference type="CTD" id="36342976"/>
<dbReference type="SMART" id="SM00382">
    <property type="entry name" value="AAA"/>
    <property type="match status" value="3"/>
</dbReference>
<dbReference type="InterPro" id="IPR043160">
    <property type="entry name" value="Dynein_C_barrel"/>
</dbReference>
<evidence type="ECO:0000256" key="11">
    <source>
        <dbReference type="ARBA" id="ARBA00023175"/>
    </source>
</evidence>
<feature type="region of interest" description="Disordered" evidence="15">
    <location>
        <begin position="2720"/>
        <end position="2748"/>
    </location>
</feature>
<comment type="similarity">
    <text evidence="2">Belongs to the dynein heavy chain family.</text>
</comment>
<name>W6UWN3_ECHGR</name>
<dbReference type="InterPro" id="IPR042222">
    <property type="entry name" value="Dynein_2_N"/>
</dbReference>
<dbReference type="FunFam" id="1.20.140.100:FF:000001">
    <property type="entry name" value="dynein heavy chain 17, axonemal"/>
    <property type="match status" value="1"/>
</dbReference>
<dbReference type="Gene3D" id="1.10.8.720">
    <property type="entry name" value="Region D6 of dynein motor"/>
    <property type="match status" value="1"/>
</dbReference>
<dbReference type="FunFam" id="1.20.58.1120:FF:000008">
    <property type="entry name" value="Dynein heavy chain 10, axonemal"/>
    <property type="match status" value="1"/>
</dbReference>
<dbReference type="FunFam" id="3.40.50.300:FF:002141">
    <property type="entry name" value="Dynein heavy chain"/>
    <property type="match status" value="1"/>
</dbReference>
<protein>
    <submittedName>
        <fullName evidence="17">Dynein heavy chain 10, axonemal</fullName>
    </submittedName>
</protein>
<evidence type="ECO:0000256" key="10">
    <source>
        <dbReference type="ARBA" id="ARBA00023069"/>
    </source>
</evidence>
<evidence type="ECO:0000256" key="6">
    <source>
        <dbReference type="ARBA" id="ARBA00022741"/>
    </source>
</evidence>
<dbReference type="InterPro" id="IPR041228">
    <property type="entry name" value="Dynein_C"/>
</dbReference>
<dbReference type="EMBL" id="APAU02000073">
    <property type="protein sequence ID" value="EUB57899.1"/>
    <property type="molecule type" value="Genomic_DNA"/>
</dbReference>
<dbReference type="InterPro" id="IPR035699">
    <property type="entry name" value="AAA_6"/>
</dbReference>
<keyword evidence="4" id="KW-0493">Microtubule</keyword>
<dbReference type="Pfam" id="PF18199">
    <property type="entry name" value="Dynein_C"/>
    <property type="match status" value="1"/>
</dbReference>
<dbReference type="InterPro" id="IPR004273">
    <property type="entry name" value="Dynein_heavy_D6_P-loop"/>
</dbReference>
<feature type="compositionally biased region" description="Gly residues" evidence="15">
    <location>
        <begin position="2673"/>
        <end position="2688"/>
    </location>
</feature>
<keyword evidence="3" id="KW-0963">Cytoplasm</keyword>
<dbReference type="Pfam" id="PF12774">
    <property type="entry name" value="AAA_6"/>
    <property type="match status" value="1"/>
</dbReference>
<dbReference type="InterPro" id="IPR043157">
    <property type="entry name" value="Dynein_AAA1S"/>
</dbReference>
<keyword evidence="12" id="KW-0206">Cytoskeleton</keyword>
<keyword evidence="6" id="KW-0547">Nucleotide-binding</keyword>
<evidence type="ECO:0000256" key="3">
    <source>
        <dbReference type="ARBA" id="ARBA00022490"/>
    </source>
</evidence>
<dbReference type="FunFam" id="3.10.490.20:FF:000006">
    <property type="entry name" value="Dynein axonemal heavy chain 10"/>
    <property type="match status" value="1"/>
</dbReference>
<dbReference type="FunFam" id="1.20.920.30:FF:000002">
    <property type="entry name" value="Dynein axonemal heavy chain 3"/>
    <property type="match status" value="1"/>
</dbReference>
<evidence type="ECO:0000256" key="14">
    <source>
        <dbReference type="SAM" id="Coils"/>
    </source>
</evidence>
<dbReference type="FunFam" id="1.10.8.710:FF:000001">
    <property type="entry name" value="Dynein axonemal heavy chain 2"/>
    <property type="match status" value="1"/>
</dbReference>
<keyword evidence="8" id="KW-0243">Dynein</keyword>
<dbReference type="PANTHER" id="PTHR22878:SF63">
    <property type="entry name" value="DYNEIN AXONEMAL HEAVY CHAIN 10"/>
    <property type="match status" value="1"/>
</dbReference>
<dbReference type="OrthoDB" id="10251809at2759"/>
<dbReference type="GO" id="GO:0008569">
    <property type="term" value="F:minus-end-directed microtubule motor activity"/>
    <property type="evidence" value="ECO:0007669"/>
    <property type="project" value="InterPro"/>
</dbReference>
<keyword evidence="9 14" id="KW-0175">Coiled coil</keyword>
<dbReference type="KEGG" id="egl:EGR_07261"/>
<keyword evidence="18" id="KW-1185">Reference proteome</keyword>
<evidence type="ECO:0000256" key="12">
    <source>
        <dbReference type="ARBA" id="ARBA00023212"/>
    </source>
</evidence>
<feature type="compositionally biased region" description="Acidic residues" evidence="15">
    <location>
        <begin position="161"/>
        <end position="188"/>
    </location>
</feature>
<sequence>MDDFPTSYFTPAAHDLLFAVCRQLEINGKQDEVIADLGAREPGDELALVESLFSPRTEESNRANHVVAFYKTIRFERKLIKIRVTPGTYILQAKGRSEMSEHSSIATVTTETSATSEATSGNSSTYIELIAKVKEPFPDLEMDEGNVAGGATRKVGKNAEEGEEEWVEREEEMEEEDEEEEGEEEEGIEERQYDASQHLIFARTYTRVNLHATSIPLTDEEAREMGVERCVYALRCHDLETTFPGAALRDDLPPITSLFETGVILFPTLVCSSALVTKIYQPLLAYLSHRNASMGLDLVDDSSIDDNASDPTRTAAERLLSGAANVGTTEISAGEVEKAAQAATGEVQRLRDEFAVNLHKFQSVLVETESALHGVFQLPQPDFPLPTMQHCLGGLPPEVFEPFRSLVGRWNAIIDKTINDLNKPRSVTVGPLEEVEYWRYRCKTLTTVNEALRSKEVVKVVECWNALANLDATHFDRVTEIRMLMAEAKDNARFLLLVERHFKNVQFAHGFNMVTDTIPAMLQSLRLIWTISRGYNKDERMGPLLQKIAWALYDRVIRVMHIPTLFSHSVQSILRETEAAMRMLTMFESTYMQERQRVEATSQDNRWEFDRKLLFGRIHYVTRVLQDILDMANCAKEFYRMFGPELKNITGESKTLTEVLRLVDNLFNPLKNPNLKCPFLPQNEKFWNRLQEEFADKVSLIDAKAKNFINDYFAHIRGANNAFNLLERFKAVKARSAISCLLKDKYRDVLRSLRVELSRVERRFMEKKDDPQTGRYIPPVSGAIRWARLTLSTVKYSIVRFLHSQPDLFEEEGDNEAEADVEAEEEMSQNQGAGDQAEQEGGDAKVGKKRGRSVRQQYIELAHKLRDFEMDKFRAWESDIVASLNARLSQSILFKNPTVLPFHKAAVNIKPPPTWWAGASPPDLELPATFSPRSSATFDNGTFLRSTMDPFNPASATGTNVVDVSEDIVKSYPTFSLQKPSVYEENLGYESAPAYEVNFDSNIWAAIAEAARLEMLGMRIPEMARLLGLRRRYFQFLVLRLQDIVDRYEAVRRNLSPIKAALLQLTLRDFIAHFDRGVNYLNWDSLAIDDFLELAEKKIQSLETQFKEINRCFASLQQACCKIKRINLFKEQSRAVLVSAKEFLDYAEAARENDMEELATATQNTLANALSKLEEALFDTSTHRCEQMASVYLMFEQGLLEALVNMVLRNVWHFVDRLGGMKPVFHIDVLLTNSDIVLYPTTGDLYKWMIQTIRGCTDSTRFFVRWMRGTCLPCPSTRGGDGERVVNINFSQELERCPQVYEPETVFNERVVKLNRIVIDFLRRLVLYTMLWHQDKMNVVEKWVHKKPRTTRDFEIRIMTLQNWAESLARIIGPLRVVLAGALGLRMGSFMDSVYTHLSDWLRIYLRFVYETAEQKYASVMKILLEKRGVLKKKPVSLVQMKQLLSVMGELEGGMCEMVDECASDLSERYRLLRQYGDPEYLQQVPKEHWHSPNTLRRRWNAIILRALEMAANIAPMKAQFAFGVRDVVQDFKRRVMLFVEDYKRSGPGTESRNLDNGLKSLVKFTKLSDNLETERVDLLSSERLLGLPISAYPDLKTIRSELHKLKPIYELYINQKTARQDWALMLWKDVNIKSIQTATQEFIDTFKAAPKKIRLLPCARRLYTDLKNFQDSLLLIVYLKDEALRDRHWKQLMEKTGISFDIDPLTFTLEGVFAMELHHYSEVIAVIVANAQRELIIEQSLEEIKRIWKEMKFTLTLYTKCKGQACPVLGGLDDTTKVLEDNMLSLQSISGSRNAAPFVTTVRQWEKDLSTISDILEKWVIVQQKWMYLEVIFVAGDIANQLPNEAKRFQKLDTAFRKLMKEAMEVQFVMKSCLTDRKLDTLSMLQNELEFCQKALNDYLDAKRNAFPRFYFISDDEMLSILGGKEVGSIQEHIVKMFDNIKGYQYRQDGKSTIITAMVSCEEEVMPFHRPVYVVGKVEEWLLTQESEMQRSNRLITKRALFYYCYKKLRVNWMLDFLGMVVLAATQIWFTWETEDVFKRMKAGQRRALKDFNRKLLDQISQIVRMVRGYLEPNVMKKLETVLILDVHAKDIIESFIRDSIHAVEEFEWESQLRFYWVRDLDNLKVRQVSAEFDYGYEYFGMNGRLVITPLTDRIYLTLTQALSLCLGGAPAGPAGTGKTESTKDLAKAMGLLCVVTNCGESMDYKSFGRLMMGLCRVGCWGCFDEFNRIEVSVLSVVTSQIQAIQTALKAKATVFQLEGQETVLNSHIGYFITMNPGYAGRTELPESLKALFRPVVVIVPDLEYICEIMLFAQGFLTARELAKKLTTMYRLAKEQLSQQYHYDFGLRALKSVLSMAGGIRRADPENREDKLLMRALKDTNLPKFVHEDVALFMGLVQDLFPGVELVLQSSDPDLIFAATAILKFQRYSVIEEQLQKVIHLRDTLAVRHAVMLVGPTLGGKTTVLSTLANAQRIMGLPTKLHTINPKDRSVNELYGTLDPASREWTDGLLSMIFRQINTPTEQNERRYIVFDGDVDALWIENMNSVMDDNRLLTLVNGERIKLQPYCALLFEVGDLRFASPATVSRCGMVYVDPKNLSYEAYWNAWLMSIHNENISGALEFLYKKYVPHLMDLIFEGIVPAGRFGGPKTRRQRLSTESAKEGALAGGAAASAGGGGGGSGAGGGGGEDSSKTKKIIHVVPTSQMHTIIQFCSLLSGQLDEGSEPGSDNWGKLPSLAEADGPKSKASKDATLVAGALEVTEEGDEVTAAETETLRTAAESSVYTLVSAGTGLGTSAEEAAVEADLAAPHATEMPTIGLDPVLTYDSPDALEAVFLYCLFWAFGAPMHLHDQIILDETIKALSGLGMYDEGEGMGFVAPGVIPCHSDHLFDYMFDLKELHWVEWRRLVPKYIHNTAVPYPEIVVPTVETVKLEWILKEMFLINRPLIMVGETGTSKTATALSTIQSLNPDVTCSLVINFSSRTSSKNVLRSLNANVEKRAKGVYGPMPGKKLIVFIDDLNMPQEDEYGTQQPIALMRMILEHGGLFEQGKDLVWRALKDMTYVGGMGPPGGGRRSLDPRFVSFFSIFHCLQPSADSLKKIFGSILDGHFAIGFSKKLQAIIEDITSMSIETYFEIKNRLLPTPTKFHYTFNLRDISRVFQGICQATPGKFKGPKKVLRLWRHEVLRCFHDRLISNVDQNIVEGIVASMLRKYFEADMDYAAMDPIIFGEYWAAGTEEEVVYYEDMQDFDVCKAIAEELLLAYNEQVGNLNLVLFNDALNHLSIVHRILRLQGSHALLVGVSGSGKKALAKLAAFIAGLRTFEISLSNAYGEPELCEDIKRLYMQMAENTDQYTFIFTDTHVRNEGFLEFVNNILTTGCLVSLFSEEDKDGVINNVWPKAEAALKAIGGSTATVTKETVWKWFARDCTSRLHMTLCMSPVGDDLRTRCRNFPGIVNCTTIDWFFPWPEQALYAVACSLIDPKDQIVPRRHWEAVIVNIVNIHISVKEASAEFKQQLRRDNYVTATNYIGFIEGYKKLLREKTEENEASQDRLKVGLEKLKETAKQIDELNTKMAIQKVVLEEKTLSCEELMKEIEESTNAATIKKTEAQAKSIEVAAQQKVITKEKGEAEDALAEALPALEAAKRALDELEKADVTEFRAFATPPKPVQLVGECLCHVMSAAEISWKAARGLMADANFIGTLQTMDCEAIPQRNINAIKDLLSKRGVGYEEVRAASKAGGGFFKFILSVVSFYEVAKMVRPKRERVRALERELAKAVRELQMLTDQVNQLEDMLLNLRRQFAEAQNEMDRLRNEMNIMLRQLLAAEKLTTGLASEKIRWIETVAALQHGKKKLMGHCLLASAFLNYLGPFTQEFRTHLLYKEWFDNLVIDDIPMTEGFKVDELLTTEVEISIWNSQGLPPDELSIQNAILTIKGPKTPVCIDPQGQATNWLRVMEHNPRDETRSIKITTLNDPMFLRTLENCIKFGVAIMFTSIEESIDPVLNNILSRNIRKDRGREVVVLGDREVEYDQGFRLYMTTKLPNPRFSANLFSHACIINYTVTPTGLEGQLLSALVKYEQKELEDKREYLIKATSENKRILKELEDRLLLELATQTGNILDNWELIETLEKTKAKAVEVGRALEQTAAISIDVDRQRNAYRPAARRGAILFFIIADLAMVDPMYQFSLSAFLQVFLKSLKRAMPNSSLPRRLENIKSTLTFLVFSYGCTAIFEEHKLLLSFQLAIRLQQDARKLRPKELNYFIRGNLCLTDQYFPPPHPWIPLATWRDCLYLATFLPKKFGQLPESVVKHPEVWKEWYESEAPEIERLPGRYDKLTQFSRLCLVRTWRIDRVPAAISLFINATMGHSYVAPPMTLLNEVLVSTSPTIPIVLIVKPGSDPPAALTTLALSVDFGVNRIKYLSLGQGQEAAAESLFSSCLARGHWLVFQNCHLLLSYTSKLEKMLESAVNPHPDFRLWLTTEPVTTFPVGLLQIAYKVVMEPPSGLRQNIMGSLNKLDETQFVASTHPKYRSIMFVLIFLHGILQERRRYGKLGWNVPYDFADADLLVSLLILQKSLNETQEGDAIKWPSIKYLIGEVMYGGRTIDNYDRRVLKTYMDEYFGDFLFDEFQPFHFYCDNNVDYMIPGEPDGTTDYRENFLITLDVWPVQQRPNVFGLHPNTAIGYAVRFARSLWTNLQNLLPETDNVTGIPDGAALSRAALDVSELLKEMEKTANEAAKAAEEQETAEVEEGREKLPPPPPLRKKWKRKRKTKQMSTPPLGSGVLLFGGEAEEAEEEEGEEGGEEVEERAEGVGMEEEEEKWDLDEEGLETEESSMTTPEDDSDDNTTVNEEEELAPGVEKKAKSASATTTTMGAGMLAKDAVLDAMATSILSRLPSPFDMIGLRKKHMVGEISPTLVVLIQEVDRFNLILQEMRSSLRELRRAIAGEVGMSTELDDVAACLGRGSIPASWRRLVPATEKSLADWLQQLLQRHEQYKNWSNGGRSEPPVMWLSGLHLPQSYLTALVQKACRKNGWALDKCTMSTSVTDILPADTSTILMAPDVGCNVVGLYLEGSGWSVEEHSMVHQSPRMLIQELPVIRLTPIERHKLKLTGTVEVPVYVTSSRRNAMGEGYVTKLDMPTNEHDSFWILEGVCIILNTD</sequence>
<dbReference type="Gene3D" id="1.20.58.1120">
    <property type="match status" value="1"/>
</dbReference>
<feature type="region of interest" description="Disordered" evidence="15">
    <location>
        <begin position="146"/>
        <end position="191"/>
    </location>
</feature>
<dbReference type="Gene3D" id="1.10.472.130">
    <property type="match status" value="1"/>
</dbReference>
<dbReference type="Pfam" id="PF08385">
    <property type="entry name" value="DHC_N1"/>
    <property type="match status" value="1"/>
</dbReference>
<feature type="compositionally biased region" description="Basic and acidic residues" evidence="15">
    <location>
        <begin position="4725"/>
        <end position="4735"/>
    </location>
</feature>
<dbReference type="GO" id="GO:0045505">
    <property type="term" value="F:dynein intermediate chain binding"/>
    <property type="evidence" value="ECO:0007669"/>
    <property type="project" value="InterPro"/>
</dbReference>
<dbReference type="InterPro" id="IPR042219">
    <property type="entry name" value="AAA_lid_11_sf"/>
</dbReference>
<feature type="compositionally biased region" description="Acidic residues" evidence="15">
    <location>
        <begin position="4783"/>
        <end position="4848"/>
    </location>
</feature>
<dbReference type="InterPro" id="IPR042228">
    <property type="entry name" value="Dynein_linker_3"/>
</dbReference>
<dbReference type="GO" id="GO:0097729">
    <property type="term" value="C:9+2 motile cilium"/>
    <property type="evidence" value="ECO:0007669"/>
    <property type="project" value="UniProtKB-ARBA"/>
</dbReference>
<dbReference type="GO" id="GO:0036159">
    <property type="term" value="P:inner dynein arm assembly"/>
    <property type="evidence" value="ECO:0007669"/>
    <property type="project" value="UniProtKB-ARBA"/>
</dbReference>
<evidence type="ECO:0000256" key="5">
    <source>
        <dbReference type="ARBA" id="ARBA00022737"/>
    </source>
</evidence>
<dbReference type="InterPro" id="IPR026983">
    <property type="entry name" value="DHC"/>
</dbReference>
<evidence type="ECO:0000313" key="17">
    <source>
        <dbReference type="EMBL" id="EUB57899.1"/>
    </source>
</evidence>
<keyword evidence="10" id="KW-0969">Cilium</keyword>
<dbReference type="InterPro" id="IPR013594">
    <property type="entry name" value="Dynein_heavy_tail"/>
</dbReference>
<dbReference type="Pfam" id="PF12780">
    <property type="entry name" value="AAA_8"/>
    <property type="match status" value="1"/>
</dbReference>
<dbReference type="InterPro" id="IPR035706">
    <property type="entry name" value="AAA_9"/>
</dbReference>
<evidence type="ECO:0000256" key="4">
    <source>
        <dbReference type="ARBA" id="ARBA00022701"/>
    </source>
</evidence>
<dbReference type="Gene3D" id="3.10.490.20">
    <property type="match status" value="1"/>
</dbReference>
<keyword evidence="5" id="KW-0677">Repeat</keyword>
<dbReference type="FunFam" id="1.20.920.20:FF:000001">
    <property type="entry name" value="dynein heavy chain 2, axonemal"/>
    <property type="match status" value="1"/>
</dbReference>
<evidence type="ECO:0000313" key="18">
    <source>
        <dbReference type="Proteomes" id="UP000019149"/>
    </source>
</evidence>
<dbReference type="FunFam" id="3.40.50.300:FF:000049">
    <property type="entry name" value="Dynein, axonemal, heavy chain 5"/>
    <property type="match status" value="1"/>
</dbReference>
<dbReference type="OMA" id="FINATMG"/>
<dbReference type="InterPro" id="IPR041589">
    <property type="entry name" value="DNAH3_AAA_lid_1"/>
</dbReference>
<dbReference type="Pfam" id="PF12781">
    <property type="entry name" value="AAA_9"/>
    <property type="match status" value="1"/>
</dbReference>
<dbReference type="RefSeq" id="XP_024349095.1">
    <property type="nucleotide sequence ID" value="XM_024496510.1"/>
</dbReference>
<dbReference type="GO" id="GO:0008017">
    <property type="term" value="F:microtubule binding"/>
    <property type="evidence" value="ECO:0007669"/>
    <property type="project" value="UniProtKB-ARBA"/>
</dbReference>
<dbReference type="Gene3D" id="1.10.287.2620">
    <property type="match status" value="1"/>
</dbReference>
<evidence type="ECO:0000256" key="1">
    <source>
        <dbReference type="ARBA" id="ARBA00004430"/>
    </source>
</evidence>
<dbReference type="FunFam" id="1.10.8.1220:FF:000001">
    <property type="entry name" value="Dynein axonemal heavy chain 5"/>
    <property type="match status" value="1"/>
</dbReference>
<keyword evidence="11" id="KW-0505">Motor protein</keyword>
<comment type="subcellular location">
    <subcellularLocation>
        <location evidence="1">Cytoplasm</location>
        <location evidence="1">Cytoskeleton</location>
        <location evidence="1">Cilium axoneme</location>
    </subcellularLocation>
</comment>
<dbReference type="InterPro" id="IPR013602">
    <property type="entry name" value="Dynein_heavy_linker"/>
</dbReference>
<reference evidence="17 18" key="1">
    <citation type="journal article" date="2013" name="Nat. Genet.">
        <title>The genome of the hydatid tapeworm Echinococcus granulosus.</title>
        <authorList>
            <person name="Zheng H."/>
            <person name="Zhang W."/>
            <person name="Zhang L."/>
            <person name="Zhang Z."/>
            <person name="Li J."/>
            <person name="Lu G."/>
            <person name="Zhu Y."/>
            <person name="Wang Y."/>
            <person name="Huang Y."/>
            <person name="Liu J."/>
            <person name="Kang H."/>
            <person name="Chen J."/>
            <person name="Wang L."/>
            <person name="Chen A."/>
            <person name="Yu S."/>
            <person name="Gao Z."/>
            <person name="Jin L."/>
            <person name="Gu W."/>
            <person name="Wang Z."/>
            <person name="Zhao L."/>
            <person name="Shi B."/>
            <person name="Wen H."/>
            <person name="Lin R."/>
            <person name="Jones M.K."/>
            <person name="Brejova B."/>
            <person name="Vinar T."/>
            <person name="Zhao G."/>
            <person name="McManus D.P."/>
            <person name="Chen Z."/>
            <person name="Zhou Y."/>
            <person name="Wang S."/>
        </authorList>
    </citation>
    <scope>NUCLEOTIDE SEQUENCE [LARGE SCALE GENOMIC DNA]</scope>
</reference>
<dbReference type="PANTHER" id="PTHR22878">
    <property type="entry name" value="DYNEIN HEAVY CHAIN 6, AXONEMAL-LIKE-RELATED"/>
    <property type="match status" value="1"/>
</dbReference>
<dbReference type="Pfam" id="PF08393">
    <property type="entry name" value="DHC_N2"/>
    <property type="match status" value="1"/>
</dbReference>
<dbReference type="InterPro" id="IPR027417">
    <property type="entry name" value="P-loop_NTPase"/>
</dbReference>
<feature type="region of interest" description="Disordered" evidence="15">
    <location>
        <begin position="4725"/>
        <end position="4862"/>
    </location>
</feature>
<dbReference type="Pfam" id="PF12775">
    <property type="entry name" value="AAA_7"/>
    <property type="match status" value="1"/>
</dbReference>
<feature type="coiled-coil region" evidence="14">
    <location>
        <begin position="3764"/>
        <end position="3826"/>
    </location>
</feature>
<dbReference type="Pfam" id="PF12777">
    <property type="entry name" value="MT"/>
    <property type="match status" value="1"/>
</dbReference>
<feature type="domain" description="AAA+ ATPase" evidence="16">
    <location>
        <begin position="2941"/>
        <end position="3114"/>
    </location>
</feature>
<dbReference type="InterPro" id="IPR041658">
    <property type="entry name" value="AAA_lid_11"/>
</dbReference>
<feature type="coiled-coil region" evidence="14">
    <location>
        <begin position="743"/>
        <end position="770"/>
    </location>
</feature>
<dbReference type="STRING" id="6210.W6UWN3"/>
<dbReference type="Proteomes" id="UP000019149">
    <property type="component" value="Unassembled WGS sequence"/>
</dbReference>
<dbReference type="Gene3D" id="3.40.50.300">
    <property type="entry name" value="P-loop containing nucleotide triphosphate hydrolases"/>
    <property type="match status" value="5"/>
</dbReference>
<dbReference type="GO" id="GO:0005524">
    <property type="term" value="F:ATP binding"/>
    <property type="evidence" value="ECO:0007669"/>
    <property type="project" value="UniProtKB-KW"/>
</dbReference>
<dbReference type="InterPro" id="IPR003593">
    <property type="entry name" value="AAA+_ATPase"/>
</dbReference>
<feature type="compositionally biased region" description="Basic residues" evidence="15">
    <location>
        <begin position="4755"/>
        <end position="4766"/>
    </location>
</feature>
<feature type="region of interest" description="Disordered" evidence="15">
    <location>
        <begin position="810"/>
        <end position="851"/>
    </location>
</feature>
<evidence type="ECO:0000256" key="9">
    <source>
        <dbReference type="ARBA" id="ARBA00023054"/>
    </source>
</evidence>
<gene>
    <name evidence="17" type="ORF">EGR_07261</name>
</gene>
<keyword evidence="7" id="KW-0067">ATP-binding</keyword>
<dbReference type="Pfam" id="PF03028">
    <property type="entry name" value="Dynein_heavy"/>
    <property type="match status" value="1"/>
</dbReference>
<dbReference type="GO" id="GO:0060294">
    <property type="term" value="P:cilium movement involved in cell motility"/>
    <property type="evidence" value="ECO:0007669"/>
    <property type="project" value="UniProtKB-ARBA"/>
</dbReference>
<dbReference type="GO" id="GO:0051959">
    <property type="term" value="F:dynein light intermediate chain binding"/>
    <property type="evidence" value="ECO:0007669"/>
    <property type="project" value="InterPro"/>
</dbReference>
<dbReference type="GO" id="GO:0036156">
    <property type="term" value="C:inner dynein arm"/>
    <property type="evidence" value="ECO:0007669"/>
    <property type="project" value="UniProtKB-ARBA"/>
</dbReference>
<evidence type="ECO:0000256" key="13">
    <source>
        <dbReference type="ARBA" id="ARBA00023273"/>
    </source>
</evidence>
<feature type="domain" description="AAA+ ATPase" evidence="16">
    <location>
        <begin position="3290"/>
        <end position="3397"/>
    </location>
</feature>
<evidence type="ECO:0000256" key="7">
    <source>
        <dbReference type="ARBA" id="ARBA00022840"/>
    </source>
</evidence>
<comment type="caution">
    <text evidence="17">The sequence shown here is derived from an EMBL/GenBank/DDBJ whole genome shotgun (WGS) entry which is preliminary data.</text>
</comment>
<feature type="compositionally biased region" description="Acidic residues" evidence="15">
    <location>
        <begin position="810"/>
        <end position="827"/>
    </location>
</feature>
<organism evidence="17 18">
    <name type="scientific">Echinococcus granulosus</name>
    <name type="common">Hydatid tapeworm</name>
    <dbReference type="NCBI Taxonomy" id="6210"/>
    <lineage>
        <taxon>Eukaryota</taxon>
        <taxon>Metazoa</taxon>
        <taxon>Spiralia</taxon>
        <taxon>Lophotrochozoa</taxon>
        <taxon>Platyhelminthes</taxon>
        <taxon>Cestoda</taxon>
        <taxon>Eucestoda</taxon>
        <taxon>Cyclophyllidea</taxon>
        <taxon>Taeniidae</taxon>
        <taxon>Echinococcus</taxon>
        <taxon>Echinococcus granulosus group</taxon>
    </lineage>
</organism>
<dbReference type="Gene3D" id="6.10.140.1060">
    <property type="match status" value="1"/>
</dbReference>
<dbReference type="SUPFAM" id="SSF52540">
    <property type="entry name" value="P-loop containing nucleoside triphosphate hydrolases"/>
    <property type="match status" value="4"/>
</dbReference>
<dbReference type="FunFam" id="3.40.50.300:FF:000063">
    <property type="entry name" value="dynein heavy chain 6, axonemal"/>
    <property type="match status" value="1"/>
</dbReference>
<dbReference type="InterPro" id="IPR024743">
    <property type="entry name" value="Dynein_HC_stalk"/>
</dbReference>
<dbReference type="Gene3D" id="3.20.180.20">
    <property type="entry name" value="Dynein heavy chain, N-terminal domain 2"/>
    <property type="match status" value="1"/>
</dbReference>
<evidence type="ECO:0000259" key="16">
    <source>
        <dbReference type="SMART" id="SM00382"/>
    </source>
</evidence>
<dbReference type="Pfam" id="PF17852">
    <property type="entry name" value="Dynein_AAA_lid"/>
    <property type="match status" value="1"/>
</dbReference>
<dbReference type="Gene3D" id="1.10.8.710">
    <property type="match status" value="1"/>
</dbReference>
<dbReference type="GeneID" id="36342976"/>
<evidence type="ECO:0000256" key="2">
    <source>
        <dbReference type="ARBA" id="ARBA00008887"/>
    </source>
</evidence>
<feature type="region of interest" description="Disordered" evidence="15">
    <location>
        <begin position="2666"/>
        <end position="2692"/>
    </location>
</feature>
<dbReference type="InterPro" id="IPR024317">
    <property type="entry name" value="Dynein_heavy_chain_D4_dom"/>
</dbReference>